<feature type="compositionally biased region" description="Polar residues" evidence="1">
    <location>
        <begin position="419"/>
        <end position="434"/>
    </location>
</feature>
<name>A0ABR1SI03_9PEZI</name>
<feature type="region of interest" description="Disordered" evidence="1">
    <location>
        <begin position="329"/>
        <end position="434"/>
    </location>
</feature>
<keyword evidence="4" id="KW-1185">Reference proteome</keyword>
<feature type="signal peptide" evidence="2">
    <location>
        <begin position="1"/>
        <end position="20"/>
    </location>
</feature>
<feature type="compositionally biased region" description="Polar residues" evidence="1">
    <location>
        <begin position="190"/>
        <end position="201"/>
    </location>
</feature>
<feature type="compositionally biased region" description="Polar residues" evidence="1">
    <location>
        <begin position="167"/>
        <end position="179"/>
    </location>
</feature>
<evidence type="ECO:0000313" key="4">
    <source>
        <dbReference type="Proteomes" id="UP001396898"/>
    </source>
</evidence>
<feature type="region of interest" description="Disordered" evidence="1">
    <location>
        <begin position="157"/>
        <end position="207"/>
    </location>
</feature>
<evidence type="ECO:0000256" key="1">
    <source>
        <dbReference type="SAM" id="MobiDB-lite"/>
    </source>
</evidence>
<feature type="compositionally biased region" description="Basic and acidic residues" evidence="1">
    <location>
        <begin position="535"/>
        <end position="546"/>
    </location>
</feature>
<gene>
    <name evidence="3" type="ORF">PG991_003344</name>
</gene>
<reference evidence="3 4" key="1">
    <citation type="submission" date="2023-01" db="EMBL/GenBank/DDBJ databases">
        <title>Analysis of 21 Apiospora genomes using comparative genomics revels a genus with tremendous synthesis potential of carbohydrate active enzymes and secondary metabolites.</title>
        <authorList>
            <person name="Sorensen T."/>
        </authorList>
    </citation>
    <scope>NUCLEOTIDE SEQUENCE [LARGE SCALE GENOMIC DNA]</scope>
    <source>
        <strain evidence="3 4">CBS 20057</strain>
    </source>
</reference>
<proteinExistence type="predicted"/>
<feature type="chain" id="PRO_5047048861" evidence="2">
    <location>
        <begin position="21"/>
        <end position="555"/>
    </location>
</feature>
<dbReference type="EMBL" id="JAQQWI010000006">
    <property type="protein sequence ID" value="KAK8033946.1"/>
    <property type="molecule type" value="Genomic_DNA"/>
</dbReference>
<evidence type="ECO:0000256" key="2">
    <source>
        <dbReference type="SAM" id="SignalP"/>
    </source>
</evidence>
<protein>
    <submittedName>
        <fullName evidence="3">Uncharacterized protein</fullName>
    </submittedName>
</protein>
<evidence type="ECO:0000313" key="3">
    <source>
        <dbReference type="EMBL" id="KAK8033946.1"/>
    </source>
</evidence>
<feature type="compositionally biased region" description="Polar residues" evidence="1">
    <location>
        <begin position="287"/>
        <end position="314"/>
    </location>
</feature>
<keyword evidence="2" id="KW-0732">Signal</keyword>
<feature type="compositionally biased region" description="Low complexity" evidence="1">
    <location>
        <begin position="386"/>
        <end position="418"/>
    </location>
</feature>
<feature type="region of interest" description="Disordered" evidence="1">
    <location>
        <begin position="223"/>
        <end position="314"/>
    </location>
</feature>
<feature type="region of interest" description="Disordered" evidence="1">
    <location>
        <begin position="471"/>
        <end position="491"/>
    </location>
</feature>
<comment type="caution">
    <text evidence="3">The sequence shown here is derived from an EMBL/GenBank/DDBJ whole genome shotgun (WGS) entry which is preliminary data.</text>
</comment>
<feature type="region of interest" description="Disordered" evidence="1">
    <location>
        <begin position="535"/>
        <end position="555"/>
    </location>
</feature>
<organism evidence="3 4">
    <name type="scientific">Apiospora marii</name>
    <dbReference type="NCBI Taxonomy" id="335849"/>
    <lineage>
        <taxon>Eukaryota</taxon>
        <taxon>Fungi</taxon>
        <taxon>Dikarya</taxon>
        <taxon>Ascomycota</taxon>
        <taxon>Pezizomycotina</taxon>
        <taxon>Sordariomycetes</taxon>
        <taxon>Xylariomycetidae</taxon>
        <taxon>Amphisphaeriales</taxon>
        <taxon>Apiosporaceae</taxon>
        <taxon>Apiospora</taxon>
    </lineage>
</organism>
<accession>A0ABR1SI03</accession>
<dbReference type="Proteomes" id="UP001396898">
    <property type="component" value="Unassembled WGS sequence"/>
</dbReference>
<feature type="compositionally biased region" description="Polar residues" evidence="1">
    <location>
        <begin position="360"/>
        <end position="385"/>
    </location>
</feature>
<sequence length="555" mass="58843">MIPLRWIILVGCTAISAVTAATLGAIFQQQKQREDKANNDNNSHHDGLPCCTCKGMRDQAARFGTSLDEFFRRNPNLDRNDCNGNACANNYTQIIIPNIVGGSPNTFCRTVGGDVTRATSGVVTKPSNPTTPGYPSTTTAVATVSPSDLFKASVVYSTREPPPATEASDSTVPQSTGVASSFPAGGVVSASPSDAETQHTTFPGPVSSLYKALPIISGDTTGAPDSVVGASESPAATSKARVPSPINMPVDTDELSNAPSTGRPTRLVISGSLLQPSITAESDHRTPVSSSPETRTSHNQASKTPGSQAETTSKARMSLPMWFPLPEESSIEKPTMTETSGDEVPSSTATGRDHWPDLPSSETRTSDNPQASETPDSTGSLESVFTTYPVTTTALPTSIPPKESSIPFSSEPISSSGIAQTFSTSPGEPTMSASTFPETYPAYFLDVITTATSSSPNSVFTAYSTTGTARPTLEFLQEPSRDKPAGPSSDTTRASVFNFFFRCNNDGENDHRSRGPQLNKCPSASNKSQIWFHDVDHSGRHPDTHSKPHYHHYAQ</sequence>